<keyword evidence="1" id="KW-0472">Membrane</keyword>
<sequence>MPWKLGRSLVWDATCVDTLAPSHLPITAGCAGSAAASAESLKRRKYYNLASSYIYEPFGVETLGPWGPSALKLFKNILKRLVDTSRDQRAGLFLGQRLSIAMPYNVAMLPAFLVLSPLTSMRTNFSTLYVNSCFYFFLIMNFNL</sequence>
<dbReference type="PROSITE" id="PS51257">
    <property type="entry name" value="PROKAR_LIPOPROTEIN"/>
    <property type="match status" value="1"/>
</dbReference>
<name>A0A9P0I4Q1_SPOLI</name>
<keyword evidence="3" id="KW-1185">Reference proteome</keyword>
<dbReference type="Proteomes" id="UP001153321">
    <property type="component" value="Chromosome 2"/>
</dbReference>
<organism evidence="2 3">
    <name type="scientific">Spodoptera littoralis</name>
    <name type="common">Egyptian cotton leafworm</name>
    <dbReference type="NCBI Taxonomy" id="7109"/>
    <lineage>
        <taxon>Eukaryota</taxon>
        <taxon>Metazoa</taxon>
        <taxon>Ecdysozoa</taxon>
        <taxon>Arthropoda</taxon>
        <taxon>Hexapoda</taxon>
        <taxon>Insecta</taxon>
        <taxon>Pterygota</taxon>
        <taxon>Neoptera</taxon>
        <taxon>Endopterygota</taxon>
        <taxon>Lepidoptera</taxon>
        <taxon>Glossata</taxon>
        <taxon>Ditrysia</taxon>
        <taxon>Noctuoidea</taxon>
        <taxon>Noctuidae</taxon>
        <taxon>Amphipyrinae</taxon>
        <taxon>Spodoptera</taxon>
    </lineage>
</organism>
<proteinExistence type="predicted"/>
<feature type="transmembrane region" description="Helical" evidence="1">
    <location>
        <begin position="125"/>
        <end position="142"/>
    </location>
</feature>
<feature type="transmembrane region" description="Helical" evidence="1">
    <location>
        <begin position="98"/>
        <end position="119"/>
    </location>
</feature>
<gene>
    <name evidence="2" type="ORF">SPLIT_LOCUS4746</name>
</gene>
<dbReference type="EMBL" id="LR824533">
    <property type="protein sequence ID" value="CAH1639389.1"/>
    <property type="molecule type" value="Genomic_DNA"/>
</dbReference>
<dbReference type="AlphaFoldDB" id="A0A9P0I4Q1"/>
<evidence type="ECO:0000313" key="2">
    <source>
        <dbReference type="EMBL" id="CAH1639389.1"/>
    </source>
</evidence>
<evidence type="ECO:0000313" key="3">
    <source>
        <dbReference type="Proteomes" id="UP001153321"/>
    </source>
</evidence>
<accession>A0A9P0I4Q1</accession>
<evidence type="ECO:0000256" key="1">
    <source>
        <dbReference type="SAM" id="Phobius"/>
    </source>
</evidence>
<keyword evidence="1" id="KW-1133">Transmembrane helix</keyword>
<protein>
    <submittedName>
        <fullName evidence="2">Uncharacterized protein</fullName>
    </submittedName>
</protein>
<reference evidence="2" key="1">
    <citation type="submission" date="2022-02" db="EMBL/GenBank/DDBJ databases">
        <authorList>
            <person name="King R."/>
        </authorList>
    </citation>
    <scope>NUCLEOTIDE SEQUENCE</scope>
</reference>
<keyword evidence="1" id="KW-0812">Transmembrane</keyword>